<reference evidence="10 11" key="1">
    <citation type="journal article" date="2021" name="Sci. Rep.">
        <title>The distribution of antibiotic resistance genes in chicken gut microbiota commensals.</title>
        <authorList>
            <person name="Juricova H."/>
            <person name="Matiasovicova J."/>
            <person name="Kubasova T."/>
            <person name="Cejkova D."/>
            <person name="Rychlik I."/>
        </authorList>
    </citation>
    <scope>NUCLEOTIDE SEQUENCE [LARGE SCALE GENOMIC DNA]</scope>
    <source>
        <strain evidence="10 11">An411</strain>
    </source>
</reference>
<dbReference type="RefSeq" id="WP_204805150.1">
    <property type="nucleotide sequence ID" value="NZ_JACSNS010000023.1"/>
</dbReference>
<feature type="transmembrane region" description="Helical" evidence="7">
    <location>
        <begin position="271"/>
        <end position="294"/>
    </location>
</feature>
<sequence length="299" mass="33509">MSKKIDETSGWLQRFAAWVDGDREPPDRTLLVMERRPHRDFRPTEEEFERREKDRLRKFFNWYPIAATVICVVMAAILLTTVMNMPGFGDEDNPINNEVSERYLEHGAEETGSENVVTAMIIGYRGFDTLGESCVLFLAVAAVMILLLRDEKNTTGRELHQLEREEAGAREHADLILQQVAKVLTPFIFLFAIYVLLNGETSPGGGFSGGTILGAGVILFSAAFGVQRTQRFMNRRTYSVVRTFGLMLYAVLYGIYIFIGANGLPNHLAGMILLIDLAVGLVVACTMYGFYALFSRGEI</sequence>
<feature type="transmembrane region" description="Helical" evidence="7">
    <location>
        <begin position="60"/>
        <end position="83"/>
    </location>
</feature>
<dbReference type="InterPro" id="IPR046806">
    <property type="entry name" value="MrpA_C/MbhE"/>
</dbReference>
<dbReference type="Pfam" id="PF04039">
    <property type="entry name" value="MnhB"/>
    <property type="match status" value="1"/>
</dbReference>
<evidence type="ECO:0000256" key="7">
    <source>
        <dbReference type="SAM" id="Phobius"/>
    </source>
</evidence>
<evidence type="ECO:0000256" key="3">
    <source>
        <dbReference type="ARBA" id="ARBA00022475"/>
    </source>
</evidence>
<gene>
    <name evidence="10" type="ORF">H9X91_11285</name>
</gene>
<comment type="subcellular location">
    <subcellularLocation>
        <location evidence="1">Cell membrane</location>
        <topology evidence="1">Multi-pass membrane protein</topology>
    </subcellularLocation>
</comment>
<evidence type="ECO:0000259" key="8">
    <source>
        <dbReference type="Pfam" id="PF04039"/>
    </source>
</evidence>
<keyword evidence="4 7" id="KW-0812">Transmembrane</keyword>
<feature type="transmembrane region" description="Helical" evidence="7">
    <location>
        <begin position="180"/>
        <end position="197"/>
    </location>
</feature>
<evidence type="ECO:0000256" key="2">
    <source>
        <dbReference type="ARBA" id="ARBA00009425"/>
    </source>
</evidence>
<evidence type="ECO:0000256" key="4">
    <source>
        <dbReference type="ARBA" id="ARBA00022692"/>
    </source>
</evidence>
<feature type="transmembrane region" description="Helical" evidence="7">
    <location>
        <begin position="130"/>
        <end position="148"/>
    </location>
</feature>
<evidence type="ECO:0000256" key="6">
    <source>
        <dbReference type="ARBA" id="ARBA00023136"/>
    </source>
</evidence>
<dbReference type="InterPro" id="IPR007182">
    <property type="entry name" value="MnhB"/>
</dbReference>
<keyword evidence="3" id="KW-1003">Cell membrane</keyword>
<dbReference type="InterPro" id="IPR050622">
    <property type="entry name" value="CPA3_antiporter_subunitB"/>
</dbReference>
<name>A0ABS2FYP6_9FIRM</name>
<protein>
    <recommendedName>
        <fullName evidence="12">Transporter</fullName>
    </recommendedName>
</protein>
<keyword evidence="5 7" id="KW-1133">Transmembrane helix</keyword>
<keyword evidence="6 7" id="KW-0472">Membrane</keyword>
<organism evidence="10 11">
    <name type="scientific">Oscillibacter valericigenes</name>
    <dbReference type="NCBI Taxonomy" id="351091"/>
    <lineage>
        <taxon>Bacteria</taxon>
        <taxon>Bacillati</taxon>
        <taxon>Bacillota</taxon>
        <taxon>Clostridia</taxon>
        <taxon>Eubacteriales</taxon>
        <taxon>Oscillospiraceae</taxon>
        <taxon>Oscillibacter</taxon>
    </lineage>
</organism>
<feature type="transmembrane region" description="Helical" evidence="7">
    <location>
        <begin position="238"/>
        <end position="259"/>
    </location>
</feature>
<dbReference type="Proteomes" id="UP000719500">
    <property type="component" value="Unassembled WGS sequence"/>
</dbReference>
<feature type="domain" description="MrpA C-terminal/MbhE" evidence="9">
    <location>
        <begin position="77"/>
        <end position="149"/>
    </location>
</feature>
<evidence type="ECO:0008006" key="12">
    <source>
        <dbReference type="Google" id="ProtNLM"/>
    </source>
</evidence>
<evidence type="ECO:0000313" key="11">
    <source>
        <dbReference type="Proteomes" id="UP000719500"/>
    </source>
</evidence>
<evidence type="ECO:0000256" key="5">
    <source>
        <dbReference type="ARBA" id="ARBA00022989"/>
    </source>
</evidence>
<proteinExistence type="inferred from homology"/>
<dbReference type="Pfam" id="PF20501">
    <property type="entry name" value="MbhE"/>
    <property type="match status" value="1"/>
</dbReference>
<evidence type="ECO:0000259" key="9">
    <source>
        <dbReference type="Pfam" id="PF20501"/>
    </source>
</evidence>
<evidence type="ECO:0000313" key="10">
    <source>
        <dbReference type="EMBL" id="MBM6852020.1"/>
    </source>
</evidence>
<dbReference type="PANTHER" id="PTHR33932">
    <property type="entry name" value="NA(+)/H(+) ANTIPORTER SUBUNIT B"/>
    <property type="match status" value="1"/>
</dbReference>
<dbReference type="PANTHER" id="PTHR33932:SF4">
    <property type="entry name" value="NA(+)_H(+) ANTIPORTER SUBUNIT B"/>
    <property type="match status" value="1"/>
</dbReference>
<accession>A0ABS2FYP6</accession>
<feature type="transmembrane region" description="Helical" evidence="7">
    <location>
        <begin position="209"/>
        <end position="226"/>
    </location>
</feature>
<dbReference type="EMBL" id="JACSNX010000021">
    <property type="protein sequence ID" value="MBM6852020.1"/>
    <property type="molecule type" value="Genomic_DNA"/>
</dbReference>
<comment type="caution">
    <text evidence="10">The sequence shown here is derived from an EMBL/GenBank/DDBJ whole genome shotgun (WGS) entry which is preliminary data.</text>
</comment>
<keyword evidence="11" id="KW-1185">Reference proteome</keyword>
<feature type="domain" description="Na+/H+ antiporter MnhB subunit-related protein" evidence="8">
    <location>
        <begin position="176"/>
        <end position="287"/>
    </location>
</feature>
<comment type="similarity">
    <text evidence="2">Belongs to the CPA3 antiporters (TC 2.A.63) subunit B family.</text>
</comment>
<evidence type="ECO:0000256" key="1">
    <source>
        <dbReference type="ARBA" id="ARBA00004651"/>
    </source>
</evidence>